<feature type="domain" description="Reverse transcriptase" evidence="11">
    <location>
        <begin position="58"/>
        <end position="287"/>
    </location>
</feature>
<name>A0A0D8HDY1_9ACTN</name>
<dbReference type="SUPFAM" id="SSF56672">
    <property type="entry name" value="DNA/RNA polymerases"/>
    <property type="match status" value="1"/>
</dbReference>
<dbReference type="InterPro" id="IPR043502">
    <property type="entry name" value="DNA/RNA_pol_sf"/>
</dbReference>
<dbReference type="PATRIC" id="fig|1280514.3.peg.3981"/>
<dbReference type="PANTHER" id="PTHR34047:SF3">
    <property type="entry name" value="BLR2052 PROTEIN"/>
    <property type="match status" value="1"/>
</dbReference>
<keyword evidence="7" id="KW-0051">Antiviral defense</keyword>
<evidence type="ECO:0000256" key="8">
    <source>
        <dbReference type="ARBA" id="ARBA00025589"/>
    </source>
</evidence>
<dbReference type="STRING" id="1280514.AXFE_30130"/>
<keyword evidence="2" id="KW-0808">Transferase</keyword>
<protein>
    <recommendedName>
        <fullName evidence="1">RNA-directed DNA polymerase</fullName>
        <ecNumber evidence="1">2.7.7.49</ecNumber>
    </recommendedName>
</protein>
<evidence type="ECO:0000256" key="5">
    <source>
        <dbReference type="ARBA" id="ARBA00022842"/>
    </source>
</evidence>
<evidence type="ECO:0000313" key="13">
    <source>
        <dbReference type="Proteomes" id="UP000032360"/>
    </source>
</evidence>
<evidence type="ECO:0000256" key="10">
    <source>
        <dbReference type="ARBA" id="ARBA00048173"/>
    </source>
</evidence>
<evidence type="ECO:0000259" key="11">
    <source>
        <dbReference type="PROSITE" id="PS50878"/>
    </source>
</evidence>
<dbReference type="GO" id="GO:0003964">
    <property type="term" value="F:RNA-directed DNA polymerase activity"/>
    <property type="evidence" value="ECO:0007669"/>
    <property type="project" value="UniProtKB-KW"/>
</dbReference>
<evidence type="ECO:0000256" key="6">
    <source>
        <dbReference type="ARBA" id="ARBA00022918"/>
    </source>
</evidence>
<dbReference type="NCBIfam" id="TIGR04416">
    <property type="entry name" value="group_II_RT_mat"/>
    <property type="match status" value="1"/>
</dbReference>
<keyword evidence="3" id="KW-0548">Nucleotidyltransferase</keyword>
<dbReference type="InterPro" id="IPR051083">
    <property type="entry name" value="GrpII_Intron_Splice-Mob/Def"/>
</dbReference>
<dbReference type="AlphaFoldDB" id="A0A0D8HDY1"/>
<dbReference type="GO" id="GO:0003723">
    <property type="term" value="F:RNA binding"/>
    <property type="evidence" value="ECO:0007669"/>
    <property type="project" value="InterPro"/>
</dbReference>
<proteinExistence type="inferred from homology"/>
<dbReference type="GO" id="GO:0046872">
    <property type="term" value="F:metal ion binding"/>
    <property type="evidence" value="ECO:0007669"/>
    <property type="project" value="UniProtKB-KW"/>
</dbReference>
<dbReference type="PRINTS" id="PR00866">
    <property type="entry name" value="RNADNAPOLMS"/>
</dbReference>
<comment type="similarity">
    <text evidence="9">Belongs to the bacterial reverse transcriptase family.</text>
</comment>
<dbReference type="EMBL" id="JXYS01000096">
    <property type="protein sequence ID" value="KJF16165.1"/>
    <property type="molecule type" value="Genomic_DNA"/>
</dbReference>
<dbReference type="GO" id="GO:0051607">
    <property type="term" value="P:defense response to virus"/>
    <property type="evidence" value="ECO:0007669"/>
    <property type="project" value="UniProtKB-KW"/>
</dbReference>
<dbReference type="Gene3D" id="3.30.70.270">
    <property type="match status" value="1"/>
</dbReference>
<dbReference type="PANTHER" id="PTHR34047">
    <property type="entry name" value="NUCLEAR INTRON MATURASE 1, MITOCHONDRIAL-RELATED"/>
    <property type="match status" value="1"/>
</dbReference>
<dbReference type="CDD" id="cd01651">
    <property type="entry name" value="RT_G2_intron"/>
    <property type="match status" value="1"/>
</dbReference>
<dbReference type="InterPro" id="IPR000123">
    <property type="entry name" value="Reverse_transcriptase_msDNA"/>
</dbReference>
<dbReference type="EC" id="2.7.7.49" evidence="1"/>
<evidence type="ECO:0000256" key="2">
    <source>
        <dbReference type="ARBA" id="ARBA00022679"/>
    </source>
</evidence>
<dbReference type="InterPro" id="IPR000477">
    <property type="entry name" value="RT_dom"/>
</dbReference>
<evidence type="ECO:0000256" key="1">
    <source>
        <dbReference type="ARBA" id="ARBA00012493"/>
    </source>
</evidence>
<gene>
    <name evidence="12" type="primary">ltrA6</name>
    <name evidence="12" type="ORF">AXFE_30130</name>
</gene>
<keyword evidence="13" id="KW-1185">Reference proteome</keyword>
<dbReference type="Pfam" id="PF00078">
    <property type="entry name" value="RVT_1"/>
    <property type="match status" value="1"/>
</dbReference>
<evidence type="ECO:0000256" key="9">
    <source>
        <dbReference type="ARBA" id="ARBA00034120"/>
    </source>
</evidence>
<keyword evidence="5" id="KW-0460">Magnesium</keyword>
<sequence length="289" mass="33443">MGDELMERQGLKVKPFVISKYLIMDAWHKVRSNHGAPGIDRVSIDEFQSNERSNLYKLWNRMSSGSYFPKPVRAVTIPKADGKQRVLGVPNIEDRIAQSAVANLLEKVLEPFFHQDSYGFRPNRGAKDALLVTRKRCWETDWVIDLDIQAFFDNVDHDLMIKALKHHVSDRWILIYVERWLKTPLQLEDGTTVQREKGTPQGAPISPILANLFMHYGFDMWMQRTHPDARFERYADDAVIHCSSLEEAKSLKEALSARLESIGLKLHPEKTKIVYCKDANRSLSYEFNR</sequence>
<comment type="catalytic activity">
    <reaction evidence="10">
        <text>DNA(n) + a 2'-deoxyribonucleoside 5'-triphosphate = DNA(n+1) + diphosphate</text>
        <dbReference type="Rhea" id="RHEA:22508"/>
        <dbReference type="Rhea" id="RHEA-COMP:17339"/>
        <dbReference type="Rhea" id="RHEA-COMP:17340"/>
        <dbReference type="ChEBI" id="CHEBI:33019"/>
        <dbReference type="ChEBI" id="CHEBI:61560"/>
        <dbReference type="ChEBI" id="CHEBI:173112"/>
        <dbReference type="EC" id="2.7.7.49"/>
    </reaction>
</comment>
<evidence type="ECO:0000256" key="3">
    <source>
        <dbReference type="ARBA" id="ARBA00022695"/>
    </source>
</evidence>
<comment type="caution">
    <text evidence="12">The sequence shown here is derived from an EMBL/GenBank/DDBJ whole genome shotgun (WGS) entry which is preliminary data.</text>
</comment>
<dbReference type="InterPro" id="IPR030931">
    <property type="entry name" value="Group_II_RT_mat"/>
</dbReference>
<evidence type="ECO:0000256" key="4">
    <source>
        <dbReference type="ARBA" id="ARBA00022723"/>
    </source>
</evidence>
<dbReference type="InterPro" id="IPR043128">
    <property type="entry name" value="Rev_trsase/Diguanyl_cyclase"/>
</dbReference>
<reference evidence="12 13" key="1">
    <citation type="submission" date="2015-01" db="EMBL/GenBank/DDBJ databases">
        <title>Draft genome of the acidophilic iron oxidizer Acidithrix ferrooxidans strain Py-F3.</title>
        <authorList>
            <person name="Poehlein A."/>
            <person name="Eisen S."/>
            <person name="Schloemann M."/>
            <person name="Johnson B.D."/>
            <person name="Daniel R."/>
            <person name="Muehling M."/>
        </authorList>
    </citation>
    <scope>NUCLEOTIDE SEQUENCE [LARGE SCALE GENOMIC DNA]</scope>
    <source>
        <strain evidence="12 13">Py-F3</strain>
    </source>
</reference>
<keyword evidence="4" id="KW-0479">Metal-binding</keyword>
<organism evidence="12 13">
    <name type="scientific">Acidithrix ferrooxidans</name>
    <dbReference type="NCBI Taxonomy" id="1280514"/>
    <lineage>
        <taxon>Bacteria</taxon>
        <taxon>Bacillati</taxon>
        <taxon>Actinomycetota</taxon>
        <taxon>Acidimicrobiia</taxon>
        <taxon>Acidimicrobiales</taxon>
        <taxon>Acidimicrobiaceae</taxon>
        <taxon>Acidithrix</taxon>
    </lineage>
</organism>
<accession>A0A0D8HDY1</accession>
<evidence type="ECO:0000256" key="7">
    <source>
        <dbReference type="ARBA" id="ARBA00023118"/>
    </source>
</evidence>
<dbReference type="Proteomes" id="UP000032360">
    <property type="component" value="Unassembled WGS sequence"/>
</dbReference>
<evidence type="ECO:0000313" key="12">
    <source>
        <dbReference type="EMBL" id="KJF16165.1"/>
    </source>
</evidence>
<keyword evidence="6" id="KW-0695">RNA-directed DNA polymerase</keyword>
<comment type="function">
    <text evidence="8">Poorly processive, error-prone DNA polymerase involved in untargeted mutagenesis. Copies undamaged DNA at stalled replication forks, which arise in vivo from mismatched or misaligned primer ends. These misaligned primers can be extended by PolIV. Exhibits no 3'-5' exonuclease (proofreading) activity. May be involved in translesional synthesis, in conjunction with the beta clamp from PolIII.</text>
</comment>
<dbReference type="PROSITE" id="PS50878">
    <property type="entry name" value="RT_POL"/>
    <property type="match status" value="1"/>
</dbReference>